<evidence type="ECO:0000313" key="2">
    <source>
        <dbReference type="Proteomes" id="UP000182235"/>
    </source>
</evidence>
<dbReference type="OrthoDB" id="66095at2759"/>
<accession>A0A1J9QE96</accession>
<dbReference type="Proteomes" id="UP000182235">
    <property type="component" value="Unassembled WGS sequence"/>
</dbReference>
<proteinExistence type="predicted"/>
<organism evidence="1 2">
    <name type="scientific">Emergomyces pasteurianus Ep9510</name>
    <dbReference type="NCBI Taxonomy" id="1447872"/>
    <lineage>
        <taxon>Eukaryota</taxon>
        <taxon>Fungi</taxon>
        <taxon>Dikarya</taxon>
        <taxon>Ascomycota</taxon>
        <taxon>Pezizomycotina</taxon>
        <taxon>Eurotiomycetes</taxon>
        <taxon>Eurotiomycetidae</taxon>
        <taxon>Onygenales</taxon>
        <taxon>Ajellomycetaceae</taxon>
        <taxon>Emergomyces</taxon>
    </lineage>
</organism>
<dbReference type="AlphaFoldDB" id="A0A1J9QE96"/>
<reference evidence="1 2" key="1">
    <citation type="submission" date="2015-07" db="EMBL/GenBank/DDBJ databases">
        <title>Emmonsia species relationships and genome sequence.</title>
        <authorList>
            <consortium name="The Broad Institute Genomics Platform"/>
            <person name="Cuomo C.A."/>
            <person name="Munoz J.F."/>
            <person name="Imamovic A."/>
            <person name="Priest M.E."/>
            <person name="Young S."/>
            <person name="Clay O.K."/>
            <person name="McEwen J.G."/>
        </authorList>
    </citation>
    <scope>NUCLEOTIDE SEQUENCE [LARGE SCALE GENOMIC DNA]</scope>
    <source>
        <strain evidence="1 2">UAMH 9510</strain>
    </source>
</reference>
<name>A0A1J9QE96_9EURO</name>
<evidence type="ECO:0000313" key="1">
    <source>
        <dbReference type="EMBL" id="OJD13501.1"/>
    </source>
</evidence>
<keyword evidence="2" id="KW-1185">Reference proteome</keyword>
<dbReference type="EMBL" id="LGRN01000294">
    <property type="protein sequence ID" value="OJD13501.1"/>
    <property type="molecule type" value="Genomic_DNA"/>
</dbReference>
<dbReference type="STRING" id="1447872.A0A1J9QE96"/>
<sequence length="270" mass="30068">MSSFIRRYIFPGSTAHPPYSPSPADVGLVRAYLKSTRPALPTEIADIILNYANYSVKDVATFTPSSVFRITSRGPGVYGLILKGPQIRELKQDGLELRDLKIESVKFEIVSHDQGWGGQGMPGSYNHSFSWLEVTILRRASHSEFGVEPPPNIDLDPGDNYTTPANYSEAYRQFGWDFATDDKGNMLIWLVQKNRVAKGESLTHEIVWRCENHDGEGQYAEFEEATGSGSGEGFVRALQPGDVIFLWARAIYPGWANVVEKAVIEVAYSD</sequence>
<protein>
    <submittedName>
        <fullName evidence="1">Uncharacterized protein</fullName>
    </submittedName>
</protein>
<dbReference type="VEuPathDB" id="FungiDB:AJ78_06048"/>
<comment type="caution">
    <text evidence="1">The sequence shown here is derived from an EMBL/GenBank/DDBJ whole genome shotgun (WGS) entry which is preliminary data.</text>
</comment>
<gene>
    <name evidence="1" type="ORF">AJ78_06048</name>
</gene>